<dbReference type="InterPro" id="IPR000571">
    <property type="entry name" value="Znf_CCCH"/>
</dbReference>
<feature type="domain" description="C3H1-type" evidence="7">
    <location>
        <begin position="232"/>
        <end position="260"/>
    </location>
</feature>
<dbReference type="PANTHER" id="PTHR46156:SF1">
    <property type="entry name" value="ZINC FINGER CCCH DOMAIN-CONTAINING PROTEIN 3"/>
    <property type="match status" value="1"/>
</dbReference>
<dbReference type="OMA" id="CKRFTST"/>
<dbReference type="FunFam" id="4.10.1000.10:FF:000022">
    <property type="entry name" value="Zinc finger CCCH domain-containing protein 7"/>
    <property type="match status" value="1"/>
</dbReference>
<dbReference type="eggNOG" id="KOG1492">
    <property type="taxonomic scope" value="Eukaryota"/>
</dbReference>
<dbReference type="Proteomes" id="UP000001745">
    <property type="component" value="Unassembled WGS sequence"/>
</dbReference>
<evidence type="ECO:0000256" key="5">
    <source>
        <dbReference type="PROSITE-ProRule" id="PRU00723"/>
    </source>
</evidence>
<dbReference type="InterPro" id="IPR036855">
    <property type="entry name" value="Znf_CCCH_sf"/>
</dbReference>
<gene>
    <name evidence="8" type="ORF">TSTA_058780</name>
</gene>
<dbReference type="InParanoid" id="B8MQI8"/>
<dbReference type="FunFam" id="4.10.1000.10:FF:000035">
    <property type="entry name" value="CCCH zinc finger protein, variant"/>
    <property type="match status" value="1"/>
</dbReference>
<reference evidence="9" key="1">
    <citation type="journal article" date="2015" name="Genome Announc.">
        <title>Genome sequence of the AIDS-associated pathogen Penicillium marneffei (ATCC18224) and its near taxonomic relative Talaromyces stipitatus (ATCC10500).</title>
        <authorList>
            <person name="Nierman W.C."/>
            <person name="Fedorova-Abrams N.D."/>
            <person name="Andrianopoulos A."/>
        </authorList>
    </citation>
    <scope>NUCLEOTIDE SEQUENCE [LARGE SCALE GENOMIC DNA]</scope>
    <source>
        <strain evidence="9">ATCC 10500 / CBS 375.48 / QM 6759 / NRRL 1006</strain>
    </source>
</reference>
<feature type="compositionally biased region" description="Basic residues" evidence="6">
    <location>
        <begin position="49"/>
        <end position="60"/>
    </location>
</feature>
<dbReference type="GeneID" id="8106480"/>
<evidence type="ECO:0000313" key="9">
    <source>
        <dbReference type="Proteomes" id="UP000001745"/>
    </source>
</evidence>
<dbReference type="PhylomeDB" id="B8MQI8"/>
<dbReference type="AlphaFoldDB" id="B8MQI8"/>
<dbReference type="PROSITE" id="PS50103">
    <property type="entry name" value="ZF_C3H1"/>
    <property type="match status" value="4"/>
</dbReference>
<keyword evidence="4 5" id="KW-0862">Zinc</keyword>
<feature type="compositionally biased region" description="Acidic residues" evidence="6">
    <location>
        <begin position="381"/>
        <end position="415"/>
    </location>
</feature>
<feature type="zinc finger region" description="C3H1-type" evidence="5">
    <location>
        <begin position="232"/>
        <end position="260"/>
    </location>
</feature>
<feature type="compositionally biased region" description="Polar residues" evidence="6">
    <location>
        <begin position="62"/>
        <end position="89"/>
    </location>
</feature>
<dbReference type="Pfam" id="PF00642">
    <property type="entry name" value="zf-CCCH"/>
    <property type="match status" value="2"/>
</dbReference>
<organism evidence="8 9">
    <name type="scientific">Talaromyces stipitatus (strain ATCC 10500 / CBS 375.48 / QM 6759 / NRRL 1006)</name>
    <name type="common">Penicillium stipitatum</name>
    <dbReference type="NCBI Taxonomy" id="441959"/>
    <lineage>
        <taxon>Eukaryota</taxon>
        <taxon>Fungi</taxon>
        <taxon>Dikarya</taxon>
        <taxon>Ascomycota</taxon>
        <taxon>Pezizomycotina</taxon>
        <taxon>Eurotiomycetes</taxon>
        <taxon>Eurotiomycetidae</taxon>
        <taxon>Eurotiales</taxon>
        <taxon>Trichocomaceae</taxon>
        <taxon>Talaromyces</taxon>
        <taxon>Talaromyces sect. Talaromyces</taxon>
    </lineage>
</organism>
<name>B8MQI8_TALSN</name>
<keyword evidence="1 5" id="KW-0479">Metal-binding</keyword>
<evidence type="ECO:0000313" key="8">
    <source>
        <dbReference type="EMBL" id="EED13390.1"/>
    </source>
</evidence>
<proteinExistence type="predicted"/>
<evidence type="ECO:0000256" key="6">
    <source>
        <dbReference type="SAM" id="MobiDB-lite"/>
    </source>
</evidence>
<dbReference type="GO" id="GO:0005634">
    <property type="term" value="C:nucleus"/>
    <property type="evidence" value="ECO:0007669"/>
    <property type="project" value="TreeGrafter"/>
</dbReference>
<sequence length="438" mass="48659">MTEEQELLAKIGQLAGQINQHKNQRQSGPPSNYHSRHPRAGWAPYRGRGATRRPVTHRNRTLILNNTTDASKTPTSETVDNATPPSGSANGWVAKRDRHMQLINSSIYDKEAQARTKAIAETEKTKRERRAKAEEAKVMRYAQGVRNAHVASVPGPNGVATQPSFYQIYIHDAPFQVVRGGSKLIRQNNDPKNANATPKKVVVGGVTFVRSKKGNLHRLGAVVAKRKPSKIKKKNELCKRFSRTGSCYKGPDCPYIHDANKVSICKDFLQTGKCPSGDSCDLSHEPSPHRSPVCVHFLRGRCSNPECRYTHVRVTPGAPVCRAFAILGYCEKGAECTDRHVYECPDYANTGSCKKKKCTLPHVDRAGQLRKTIANKSETTPGEDEEDVSSEEEEYDEIDSDDVDSDELNSDEDEPMVEFVEGGTDDKELSGQQDFVHF</sequence>
<feature type="zinc finger region" description="C3H1-type" evidence="5">
    <location>
        <begin position="264"/>
        <end position="287"/>
    </location>
</feature>
<evidence type="ECO:0000259" key="7">
    <source>
        <dbReference type="PROSITE" id="PS50103"/>
    </source>
</evidence>
<dbReference type="Gene3D" id="4.10.1000.10">
    <property type="entry name" value="Zinc finger, CCCH-type"/>
    <property type="match status" value="2"/>
</dbReference>
<keyword evidence="3 5" id="KW-0863">Zinc-finger</keyword>
<dbReference type="STRING" id="441959.B8MQI8"/>
<protein>
    <submittedName>
        <fullName evidence="8">CCCH zinc finger protein</fullName>
    </submittedName>
</protein>
<feature type="region of interest" description="Disordered" evidence="6">
    <location>
        <begin position="369"/>
        <end position="415"/>
    </location>
</feature>
<evidence type="ECO:0000256" key="1">
    <source>
        <dbReference type="ARBA" id="ARBA00022723"/>
    </source>
</evidence>
<feature type="domain" description="C3H1-type" evidence="7">
    <location>
        <begin position="264"/>
        <end position="287"/>
    </location>
</feature>
<feature type="zinc finger region" description="C3H1-type" evidence="5">
    <location>
        <begin position="315"/>
        <end position="343"/>
    </location>
</feature>
<dbReference type="EMBL" id="EQ962659">
    <property type="protein sequence ID" value="EED13390.1"/>
    <property type="molecule type" value="Genomic_DNA"/>
</dbReference>
<evidence type="ECO:0000256" key="2">
    <source>
        <dbReference type="ARBA" id="ARBA00022737"/>
    </source>
</evidence>
<feature type="compositionally biased region" description="Polar residues" evidence="6">
    <location>
        <begin position="19"/>
        <end position="33"/>
    </location>
</feature>
<dbReference type="Gene3D" id="6.10.250.3220">
    <property type="match status" value="1"/>
</dbReference>
<feature type="region of interest" description="Disordered" evidence="6">
    <location>
        <begin position="19"/>
        <end position="92"/>
    </location>
</feature>
<dbReference type="RefSeq" id="XP_002487501.1">
    <property type="nucleotide sequence ID" value="XM_002487456.1"/>
</dbReference>
<dbReference type="SMART" id="SM00356">
    <property type="entry name" value="ZnF_C3H1"/>
    <property type="match status" value="5"/>
</dbReference>
<dbReference type="VEuPathDB" id="FungiDB:TSTA_058780"/>
<dbReference type="PANTHER" id="PTHR46156">
    <property type="entry name" value="CCCH ZINGC FINGER"/>
    <property type="match status" value="1"/>
</dbReference>
<evidence type="ECO:0000256" key="4">
    <source>
        <dbReference type="ARBA" id="ARBA00022833"/>
    </source>
</evidence>
<dbReference type="SUPFAM" id="SSF90229">
    <property type="entry name" value="CCCH zinc finger"/>
    <property type="match status" value="3"/>
</dbReference>
<keyword evidence="9" id="KW-1185">Reference proteome</keyword>
<feature type="domain" description="C3H1-type" evidence="7">
    <location>
        <begin position="315"/>
        <end position="343"/>
    </location>
</feature>
<dbReference type="GO" id="GO:0008270">
    <property type="term" value="F:zinc ion binding"/>
    <property type="evidence" value="ECO:0007669"/>
    <property type="project" value="UniProtKB-KW"/>
</dbReference>
<keyword evidence="2" id="KW-0677">Repeat</keyword>
<dbReference type="OrthoDB" id="410307at2759"/>
<feature type="domain" description="C3H1-type" evidence="7">
    <location>
        <begin position="288"/>
        <end position="314"/>
    </location>
</feature>
<dbReference type="Pfam" id="PF14608">
    <property type="entry name" value="zf-CCCH_2"/>
    <property type="match status" value="1"/>
</dbReference>
<evidence type="ECO:0000256" key="3">
    <source>
        <dbReference type="ARBA" id="ARBA00022771"/>
    </source>
</evidence>
<feature type="zinc finger region" description="C3H1-type" evidence="5">
    <location>
        <begin position="288"/>
        <end position="314"/>
    </location>
</feature>
<accession>B8MQI8</accession>
<dbReference type="HOGENOM" id="CLU_048898_0_0_1"/>